<dbReference type="Pfam" id="PF16277">
    <property type="entry name" value="DUF4926"/>
    <property type="match status" value="1"/>
</dbReference>
<accession>A0A4E0RG12</accession>
<protein>
    <recommendedName>
        <fullName evidence="3">DUF4926 domain-containing protein</fullName>
    </recommendedName>
</protein>
<dbReference type="EMBL" id="JSZA02000108">
    <property type="protein sequence ID" value="TGO02576.1"/>
    <property type="molecule type" value="Genomic_DNA"/>
</dbReference>
<name>A0A4E0RG12_9GAMM</name>
<dbReference type="Proteomes" id="UP000030428">
    <property type="component" value="Unassembled WGS sequence"/>
</dbReference>
<keyword evidence="2" id="KW-1185">Reference proteome</keyword>
<proteinExistence type="predicted"/>
<evidence type="ECO:0008006" key="3">
    <source>
        <dbReference type="Google" id="ProtNLM"/>
    </source>
</evidence>
<sequence>MKLLDVVALLEDLPELDLYRGQVGTIVEEYEPNVFEVEFSDLEGRAYALETLPASQLMVLYYQAIGESTLVDGLIGRQPDYQSRMTASL</sequence>
<comment type="caution">
    <text evidence="1">The sequence shown here is derived from an EMBL/GenBank/DDBJ whole genome shotgun (WGS) entry which is preliminary data.</text>
</comment>
<dbReference type="InterPro" id="IPR032568">
    <property type="entry name" value="DUF4926"/>
</dbReference>
<organism evidence="1 2">
    <name type="scientific">Candidatus Thiomargarita nelsonii</name>
    <dbReference type="NCBI Taxonomy" id="1003181"/>
    <lineage>
        <taxon>Bacteria</taxon>
        <taxon>Pseudomonadati</taxon>
        <taxon>Pseudomonadota</taxon>
        <taxon>Gammaproteobacteria</taxon>
        <taxon>Thiotrichales</taxon>
        <taxon>Thiotrichaceae</taxon>
        <taxon>Thiomargarita</taxon>
    </lineage>
</organism>
<evidence type="ECO:0000313" key="1">
    <source>
        <dbReference type="EMBL" id="TGO02576.1"/>
    </source>
</evidence>
<evidence type="ECO:0000313" key="2">
    <source>
        <dbReference type="Proteomes" id="UP000030428"/>
    </source>
</evidence>
<reference evidence="1 2" key="1">
    <citation type="journal article" date="2016" name="Front. Microbiol.">
        <title>Single-Cell (Meta-)Genomics of a Dimorphic Candidatus Thiomargarita nelsonii Reveals Genomic Plasticity.</title>
        <authorList>
            <person name="Flood B.E."/>
            <person name="Fliss P."/>
            <person name="Jones D.S."/>
            <person name="Dick G.J."/>
            <person name="Jain S."/>
            <person name="Kaster A.K."/>
            <person name="Winkel M."/>
            <person name="Mussmann M."/>
            <person name="Bailey J."/>
        </authorList>
    </citation>
    <scope>NUCLEOTIDE SEQUENCE [LARGE SCALE GENOMIC DNA]</scope>
    <source>
        <strain evidence="1">Hydrate Ridge</strain>
    </source>
</reference>
<gene>
    <name evidence="1" type="ORF">PN36_22785</name>
</gene>
<dbReference type="AlphaFoldDB" id="A0A4E0RG12"/>